<name>D6GRS7_FILAD</name>
<evidence type="ECO:0000256" key="5">
    <source>
        <dbReference type="ARBA" id="ARBA00023136"/>
    </source>
</evidence>
<dbReference type="InterPro" id="IPR038078">
    <property type="entry name" value="PhoU-like_sf"/>
</dbReference>
<keyword evidence="3 6" id="KW-0812">Transmembrane</keyword>
<dbReference type="NCBIfam" id="NF037997">
    <property type="entry name" value="Na_Pi_symport"/>
    <property type="match status" value="1"/>
</dbReference>
<dbReference type="Gene3D" id="1.20.58.220">
    <property type="entry name" value="Phosphate transport system protein phou homolog 2, domain 2"/>
    <property type="match status" value="1"/>
</dbReference>
<feature type="transmembrane region" description="Helical" evidence="6">
    <location>
        <begin position="194"/>
        <end position="216"/>
    </location>
</feature>
<dbReference type="Pfam" id="PF01895">
    <property type="entry name" value="PhoU"/>
    <property type="match status" value="2"/>
</dbReference>
<feature type="transmembrane region" description="Helical" evidence="6">
    <location>
        <begin position="285"/>
        <end position="305"/>
    </location>
</feature>
<dbReference type="NCBIfam" id="TIGR00704">
    <property type="entry name" value="NaPi_cotrn_rel"/>
    <property type="match status" value="1"/>
</dbReference>
<dbReference type="InterPro" id="IPR004633">
    <property type="entry name" value="NaPi_cotrn-rel/YqeW-like"/>
</dbReference>
<dbReference type="GO" id="GO:0005436">
    <property type="term" value="F:sodium:phosphate symporter activity"/>
    <property type="evidence" value="ECO:0007669"/>
    <property type="project" value="InterPro"/>
</dbReference>
<dbReference type="Pfam" id="PF02690">
    <property type="entry name" value="Na_Pi_cotrans"/>
    <property type="match status" value="2"/>
</dbReference>
<dbReference type="GO" id="GO:0044341">
    <property type="term" value="P:sodium-dependent phosphate transport"/>
    <property type="evidence" value="ECO:0007669"/>
    <property type="project" value="InterPro"/>
</dbReference>
<comment type="subcellular location">
    <subcellularLocation>
        <location evidence="1">Cell membrane</location>
        <topology evidence="1">Multi-pass membrane protein</topology>
    </subcellularLocation>
</comment>
<evidence type="ECO:0000313" key="8">
    <source>
        <dbReference type="EMBL" id="EFE28368.1"/>
    </source>
</evidence>
<dbReference type="EMBL" id="CP002390">
    <property type="protein sequence ID" value="EFE28368.1"/>
    <property type="molecule type" value="Genomic_DNA"/>
</dbReference>
<dbReference type="OrthoDB" id="9763003at2"/>
<feature type="transmembrane region" description="Helical" evidence="6">
    <location>
        <begin position="47"/>
        <end position="74"/>
    </location>
</feature>
<keyword evidence="5 6" id="KW-0472">Membrane</keyword>
<dbReference type="Proteomes" id="UP000007468">
    <property type="component" value="Chromosome"/>
</dbReference>
<feature type="transmembrane region" description="Helical" evidence="6">
    <location>
        <begin position="6"/>
        <end position="27"/>
    </location>
</feature>
<dbReference type="InterPro" id="IPR026022">
    <property type="entry name" value="PhoU_dom"/>
</dbReference>
<sequence>MVLEIVPMLFAGLGMFLYGMSLMGEGLQKTAGEKMKHIIGLLTKNRFISVLVGLFVTGIIQSSSATTVMVVGFVNAGLMNLNQAIGIIMGANVGTTVTAQLVSFNLEALAPISIGIGVLWMTIKKTNKAKNIAEILIGFGILFVGMNFMKSAMAPLRDCESFRNLLIFFGHNTFLGILMGFVLTLVLQSSSASIGILLALASQGLLPLSSALPILYGDNIGTCTTALISSIGASKNAQRAAIMHLVFNIIGTILFCFVLSYPIMKIVVSMNPNSVSRQIANAHSFFNIINVIVQFPFAGFIVMFAQKIVPETEAEKQQVAYMTRLDDRMLETPSIALDNTISECLNMGYMAKESVESALDGFVNKNEASIKKAFDLEKLINRKERELVAYLIKLSNQTISEHDRVIVDSLFNVVNDIERVGDHAENIAELAVLVIERELDFSEEALNDIAVIREHVIRSLDVALKARETGDLKLVEETSQVETQVDIIEKNCRTSHIARLNKNVCYPESGIMFLDLCSNMERVSDHALNIANSILDEK</sequence>
<dbReference type="STRING" id="546269.HMPREF0389_00283"/>
<proteinExistence type="predicted"/>
<feature type="domain" description="PhoU" evidence="7">
    <location>
        <begin position="346"/>
        <end position="430"/>
    </location>
</feature>
<evidence type="ECO:0000256" key="3">
    <source>
        <dbReference type="ARBA" id="ARBA00022692"/>
    </source>
</evidence>
<dbReference type="SUPFAM" id="SSF109755">
    <property type="entry name" value="PhoU-like"/>
    <property type="match status" value="1"/>
</dbReference>
<evidence type="ECO:0000256" key="1">
    <source>
        <dbReference type="ARBA" id="ARBA00004651"/>
    </source>
</evidence>
<keyword evidence="4 6" id="KW-1133">Transmembrane helix</keyword>
<accession>D6GRS7</accession>
<dbReference type="PANTHER" id="PTHR10010:SF46">
    <property type="entry name" value="SODIUM-DEPENDENT PHOSPHATE TRANSPORT PROTEIN 2B"/>
    <property type="match status" value="1"/>
</dbReference>
<dbReference type="KEGG" id="faa:HMPREF0389_00283"/>
<gene>
    <name evidence="8" type="ordered locus">HMPREF0389_00283</name>
</gene>
<dbReference type="AlphaFoldDB" id="D6GRS7"/>
<dbReference type="eggNOG" id="COG1283">
    <property type="taxonomic scope" value="Bacteria"/>
</dbReference>
<evidence type="ECO:0000313" key="9">
    <source>
        <dbReference type="Proteomes" id="UP000007468"/>
    </source>
</evidence>
<feature type="transmembrane region" description="Helical" evidence="6">
    <location>
        <begin position="241"/>
        <end position="264"/>
    </location>
</feature>
<evidence type="ECO:0000256" key="2">
    <source>
        <dbReference type="ARBA" id="ARBA00022475"/>
    </source>
</evidence>
<keyword evidence="9" id="KW-1185">Reference proteome</keyword>
<dbReference type="PATRIC" id="fig|546269.5.peg.372"/>
<feature type="transmembrane region" description="Helical" evidence="6">
    <location>
        <begin position="135"/>
        <end position="153"/>
    </location>
</feature>
<dbReference type="GO" id="GO:0005886">
    <property type="term" value="C:plasma membrane"/>
    <property type="evidence" value="ECO:0007669"/>
    <property type="project" value="UniProtKB-SubCell"/>
</dbReference>
<protein>
    <submittedName>
        <fullName evidence="8">Na/Pi-cotransporter II-like protein</fullName>
    </submittedName>
</protein>
<keyword evidence="2" id="KW-1003">Cell membrane</keyword>
<reference evidence="9" key="1">
    <citation type="submission" date="2010-12" db="EMBL/GenBank/DDBJ databases">
        <title>The genome sequence of Filifactor alocis strain ATCC 35896.</title>
        <authorList>
            <consortium name="The Broad Institute Genome Sequencing Platform"/>
            <person name="Ward D."/>
            <person name="Earl A."/>
            <person name="Feldgarden M."/>
            <person name="Young S.K."/>
            <person name="Gargeya S."/>
            <person name="Zeng Q."/>
            <person name="Alvarado L."/>
            <person name="Berlin A."/>
            <person name="Bochicchio J."/>
            <person name="Chapman S.B."/>
            <person name="Chen Z."/>
            <person name="Freedman E."/>
            <person name="Gellesch M."/>
            <person name="Goldberg J."/>
            <person name="Griggs A."/>
            <person name="Gujja S."/>
            <person name="Heilman E."/>
            <person name="Heiman D."/>
            <person name="Howarth C."/>
            <person name="Mehta T."/>
            <person name="Neiman D."/>
            <person name="Pearson M."/>
            <person name="Roberts A."/>
            <person name="Saif S."/>
            <person name="Shea T."/>
            <person name="Shenoy N."/>
            <person name="Sisk P."/>
            <person name="Stolte C."/>
            <person name="Sykes S."/>
            <person name="White J."/>
            <person name="Yandava C."/>
            <person name="Izard J."/>
            <person name="Blanton J.M."/>
            <person name="Baranova O.V."/>
            <person name="Tanner A.C."/>
            <person name="Dewhirst F.E."/>
            <person name="Haas B."/>
            <person name="Nusbaum C."/>
            <person name="Birren B."/>
        </authorList>
    </citation>
    <scope>NUCLEOTIDE SEQUENCE [LARGE SCALE GENOMIC DNA]</scope>
    <source>
        <strain evidence="9">ATCC 35896 / D40 B5</strain>
    </source>
</reference>
<feature type="transmembrane region" description="Helical" evidence="6">
    <location>
        <begin position="165"/>
        <end position="187"/>
    </location>
</feature>
<feature type="transmembrane region" description="Helical" evidence="6">
    <location>
        <begin position="102"/>
        <end position="123"/>
    </location>
</feature>
<dbReference type="RefSeq" id="WP_014262024.1">
    <property type="nucleotide sequence ID" value="NC_016630.1"/>
</dbReference>
<feature type="domain" description="PhoU" evidence="7">
    <location>
        <begin position="454"/>
        <end position="533"/>
    </location>
</feature>
<dbReference type="InterPro" id="IPR003841">
    <property type="entry name" value="Na/Pi_transpt"/>
</dbReference>
<dbReference type="PANTHER" id="PTHR10010">
    <property type="entry name" value="SOLUTE CARRIER FAMILY 34 SODIUM PHOSPHATE , MEMBER 2-RELATED"/>
    <property type="match status" value="1"/>
</dbReference>
<organism evidence="8 9">
    <name type="scientific">Filifactor alocis (strain ATCC 35896 / CCUG 47790 / D40 B5)</name>
    <name type="common">Fusobacterium alocis</name>
    <dbReference type="NCBI Taxonomy" id="546269"/>
    <lineage>
        <taxon>Bacteria</taxon>
        <taxon>Bacillati</taxon>
        <taxon>Bacillota</taxon>
        <taxon>Clostridia</taxon>
        <taxon>Peptostreptococcales</taxon>
        <taxon>Filifactoraceae</taxon>
        <taxon>Filifactor</taxon>
    </lineage>
</organism>
<evidence type="ECO:0000256" key="6">
    <source>
        <dbReference type="SAM" id="Phobius"/>
    </source>
</evidence>
<evidence type="ECO:0000259" key="7">
    <source>
        <dbReference type="Pfam" id="PF01895"/>
    </source>
</evidence>
<evidence type="ECO:0000256" key="4">
    <source>
        <dbReference type="ARBA" id="ARBA00022989"/>
    </source>
</evidence>